<dbReference type="AlphaFoldDB" id="A0A6M3K614"/>
<accession>A0A6M3K614</accession>
<evidence type="ECO:0000256" key="1">
    <source>
        <dbReference type="SAM" id="MobiDB-lite"/>
    </source>
</evidence>
<gene>
    <name evidence="2" type="ORF">MM415A01322_0013</name>
</gene>
<name>A0A6M3K614_9ZZZZ</name>
<sequence length="293" mass="32272">MVDELVQGPLSAGTEKAKSPGVTPDGITPTPKAPPKSKAQAPAPEPETTGQAEPGTETKEDKPSTSKKSVTEDSFFDPSTLDEKLIPAYKQMQGAFTKKMQAMSQSKEKIEAYDNFMANPEQNLQRAAQQYGFKMVPAGQAQNPQAQTQEPFGTDWQPQTWGEVYSAMESKIVGQMMDKLSPVFQNLQTITAKSVEQQLNEIDGNWRVYEDDMTANLKSHPTLAKDVSKLYRISVPEEVLKSKYTQQALKRFEEKATSAKVQSKSSIASTTAPSNKKLSFSEAVEEAKKIIGR</sequence>
<feature type="region of interest" description="Disordered" evidence="1">
    <location>
        <begin position="1"/>
        <end position="83"/>
    </location>
</feature>
<protein>
    <submittedName>
        <fullName evidence="2">Uncharacterized protein</fullName>
    </submittedName>
</protein>
<organism evidence="2">
    <name type="scientific">viral metagenome</name>
    <dbReference type="NCBI Taxonomy" id="1070528"/>
    <lineage>
        <taxon>unclassified sequences</taxon>
        <taxon>metagenomes</taxon>
        <taxon>organismal metagenomes</taxon>
    </lineage>
</organism>
<evidence type="ECO:0000313" key="2">
    <source>
        <dbReference type="EMBL" id="QJA77348.1"/>
    </source>
</evidence>
<reference evidence="2" key="1">
    <citation type="submission" date="2020-03" db="EMBL/GenBank/DDBJ databases">
        <title>The deep terrestrial virosphere.</title>
        <authorList>
            <person name="Holmfeldt K."/>
            <person name="Nilsson E."/>
            <person name="Simone D."/>
            <person name="Lopez-Fernandez M."/>
            <person name="Wu X."/>
            <person name="de Brujin I."/>
            <person name="Lundin D."/>
            <person name="Andersson A."/>
            <person name="Bertilsson S."/>
            <person name="Dopson M."/>
        </authorList>
    </citation>
    <scope>NUCLEOTIDE SEQUENCE</scope>
    <source>
        <strain evidence="2">MM415A01322</strain>
    </source>
</reference>
<proteinExistence type="predicted"/>
<dbReference type="EMBL" id="MT142278">
    <property type="protein sequence ID" value="QJA77348.1"/>
    <property type="molecule type" value="Genomic_DNA"/>
</dbReference>